<feature type="compositionally biased region" description="Basic and acidic residues" evidence="1">
    <location>
        <begin position="309"/>
        <end position="323"/>
    </location>
</feature>
<evidence type="ECO:0008006" key="4">
    <source>
        <dbReference type="Google" id="ProtNLM"/>
    </source>
</evidence>
<evidence type="ECO:0000313" key="3">
    <source>
        <dbReference type="Proteomes" id="UP001596417"/>
    </source>
</evidence>
<dbReference type="RefSeq" id="WP_264556084.1">
    <property type="nucleotide sequence ID" value="NZ_CP109979.1"/>
</dbReference>
<comment type="caution">
    <text evidence="2">The sequence shown here is derived from an EMBL/GenBank/DDBJ whole genome shotgun (WGS) entry which is preliminary data.</text>
</comment>
<feature type="compositionally biased region" description="Polar residues" evidence="1">
    <location>
        <begin position="324"/>
        <end position="333"/>
    </location>
</feature>
<keyword evidence="3" id="KW-1185">Reference proteome</keyword>
<dbReference type="GeneID" id="76200052"/>
<sequence>MSERNRSSSSGSGSGASSNREVAYRLFAAECNDASHSYSESDEERAPNYVVTPTGARVNRLFVIGVLTEVTQAGDSMLRARIADPTGAFVVYAGQYQPDAMAFLDGMEPPAFVAVTGKARTFQPEDSDIVYTSIRPEEMNEVDSNTRDRWTVSTTKRTLERIATTAAALDTGQTGEELHNTLRENGVDPSLAAGIPIAIDYYDTTAAYLADVQRLALDATRLVAGEIDTVDSLELAPGQGDGPIKPALDVDELSIVTDEKAKSKSSPESEPNSEPEPEPNSEPEPESEPEPDIPDQTPAEDDSDSPASAEDRTATTTERERTEQSPAQSTEEPTNADVETEAKTDTDAETEADTDADRETADVTIEEADEFDSEEYDPEEFDPEEFELDEETRREVEEEFGTEFSTAAEVDAPGEAGIETSEPDIPDVTESDEAAPESGETQTEAEPTFDDLSDESDIDEETTAETASTTDAEPEPESEPEPEPESEPEPEPESEPEPEPEFESESDSEPASESEPDEEIDIESLLLDLMHDFDDGDGADREELTEQVSESAGVSTEVVDDTIQDALMSGKCYEPNGGKLKPI</sequence>
<feature type="compositionally biased region" description="Acidic residues" evidence="1">
    <location>
        <begin position="472"/>
        <end position="522"/>
    </location>
</feature>
<gene>
    <name evidence="2" type="ORF">ACFQL7_11670</name>
</gene>
<accession>A0ABD5YMJ4</accession>
<feature type="region of interest" description="Disordered" evidence="1">
    <location>
        <begin position="257"/>
        <end position="556"/>
    </location>
</feature>
<feature type="compositionally biased region" description="Acidic residues" evidence="1">
    <location>
        <begin position="421"/>
        <end position="435"/>
    </location>
</feature>
<feature type="compositionally biased region" description="Acidic residues" evidence="1">
    <location>
        <begin position="271"/>
        <end position="304"/>
    </location>
</feature>
<reference evidence="2 3" key="1">
    <citation type="journal article" date="2019" name="Int. J. Syst. Evol. Microbiol.">
        <title>The Global Catalogue of Microorganisms (GCM) 10K type strain sequencing project: providing services to taxonomists for standard genome sequencing and annotation.</title>
        <authorList>
            <consortium name="The Broad Institute Genomics Platform"/>
            <consortium name="The Broad Institute Genome Sequencing Center for Infectious Disease"/>
            <person name="Wu L."/>
            <person name="Ma J."/>
        </authorList>
    </citation>
    <scope>NUCLEOTIDE SEQUENCE [LARGE SCALE GENOMIC DNA]</scope>
    <source>
        <strain evidence="2 3">RDMS1</strain>
    </source>
</reference>
<feature type="compositionally biased region" description="Basic and acidic residues" evidence="1">
    <location>
        <begin position="257"/>
        <end position="267"/>
    </location>
</feature>
<protein>
    <recommendedName>
        <fullName evidence="4">Glycerol dehydrogenase</fullName>
    </recommendedName>
</protein>
<dbReference type="AlphaFoldDB" id="A0ABD5YMJ4"/>
<feature type="compositionally biased region" description="Acidic residues" evidence="1">
    <location>
        <begin position="364"/>
        <end position="390"/>
    </location>
</feature>
<evidence type="ECO:0000313" key="2">
    <source>
        <dbReference type="EMBL" id="MFC7190446.1"/>
    </source>
</evidence>
<feature type="compositionally biased region" description="Acidic residues" evidence="1">
    <location>
        <begin position="447"/>
        <end position="463"/>
    </location>
</feature>
<organism evidence="2 3">
    <name type="scientific">Halocatena marina</name>
    <dbReference type="NCBI Taxonomy" id="2934937"/>
    <lineage>
        <taxon>Archaea</taxon>
        <taxon>Methanobacteriati</taxon>
        <taxon>Methanobacteriota</taxon>
        <taxon>Stenosarchaea group</taxon>
        <taxon>Halobacteria</taxon>
        <taxon>Halobacteriales</taxon>
        <taxon>Natronomonadaceae</taxon>
        <taxon>Halocatena</taxon>
    </lineage>
</organism>
<dbReference type="Proteomes" id="UP001596417">
    <property type="component" value="Unassembled WGS sequence"/>
</dbReference>
<dbReference type="EMBL" id="JBHTAX010000001">
    <property type="protein sequence ID" value="MFC7190446.1"/>
    <property type="molecule type" value="Genomic_DNA"/>
</dbReference>
<proteinExistence type="predicted"/>
<name>A0ABD5YMJ4_9EURY</name>
<feature type="compositionally biased region" description="Basic and acidic residues" evidence="1">
    <location>
        <begin position="529"/>
        <end position="544"/>
    </location>
</feature>
<evidence type="ECO:0000256" key="1">
    <source>
        <dbReference type="SAM" id="MobiDB-lite"/>
    </source>
</evidence>